<evidence type="ECO:0000313" key="1">
    <source>
        <dbReference type="EMBL" id="QDU08226.1"/>
    </source>
</evidence>
<dbReference type="Gene3D" id="1.20.120.450">
    <property type="entry name" value="dinb family like domain"/>
    <property type="match status" value="1"/>
</dbReference>
<sequence length="155" mass="17523">MSVVTKKVQGRRTVRYETLDELLAEAEQLATSDIRTLGNWSLGQNLKHIAMALDSSIDGSDFKLPAPVRFLMSLFMKRKFLTKSIPAGFKSTAKFIPDETSTEDGLTALREAVARQKQESNRVPHPGFGKLTNKEWEDFNLRHAEMHMSFIVPNN</sequence>
<dbReference type="Pfam" id="PF07606">
    <property type="entry name" value="DUF1569"/>
    <property type="match status" value="1"/>
</dbReference>
<proteinExistence type="predicted"/>
<protein>
    <recommendedName>
        <fullName evidence="3">DUF1569 domain-containing protein</fullName>
    </recommendedName>
</protein>
<name>A0A517WSJ0_9PLAN</name>
<dbReference type="EMBL" id="CP037422">
    <property type="protein sequence ID" value="QDU08226.1"/>
    <property type="molecule type" value="Genomic_DNA"/>
</dbReference>
<dbReference type="OrthoDB" id="282689at2"/>
<accession>A0A517WSJ0</accession>
<organism evidence="1 2">
    <name type="scientific">Gimesia aquarii</name>
    <dbReference type="NCBI Taxonomy" id="2527964"/>
    <lineage>
        <taxon>Bacteria</taxon>
        <taxon>Pseudomonadati</taxon>
        <taxon>Planctomycetota</taxon>
        <taxon>Planctomycetia</taxon>
        <taxon>Planctomycetales</taxon>
        <taxon>Planctomycetaceae</taxon>
        <taxon>Gimesia</taxon>
    </lineage>
</organism>
<reference evidence="1 2" key="1">
    <citation type="submission" date="2019-03" db="EMBL/GenBank/DDBJ databases">
        <title>Deep-cultivation of Planctomycetes and their phenomic and genomic characterization uncovers novel biology.</title>
        <authorList>
            <person name="Wiegand S."/>
            <person name="Jogler M."/>
            <person name="Boedeker C."/>
            <person name="Pinto D."/>
            <person name="Vollmers J."/>
            <person name="Rivas-Marin E."/>
            <person name="Kohn T."/>
            <person name="Peeters S.H."/>
            <person name="Heuer A."/>
            <person name="Rast P."/>
            <person name="Oberbeckmann S."/>
            <person name="Bunk B."/>
            <person name="Jeske O."/>
            <person name="Meyerdierks A."/>
            <person name="Storesund J.E."/>
            <person name="Kallscheuer N."/>
            <person name="Luecker S."/>
            <person name="Lage O.M."/>
            <person name="Pohl T."/>
            <person name="Merkel B.J."/>
            <person name="Hornburger P."/>
            <person name="Mueller R.-W."/>
            <person name="Bruemmer F."/>
            <person name="Labrenz M."/>
            <person name="Spormann A.M."/>
            <person name="Op den Camp H."/>
            <person name="Overmann J."/>
            <person name="Amann R."/>
            <person name="Jetten M.S.M."/>
            <person name="Mascher T."/>
            <person name="Medema M.H."/>
            <person name="Devos D.P."/>
            <person name="Kaster A.-K."/>
            <person name="Ovreas L."/>
            <person name="Rohde M."/>
            <person name="Galperin M.Y."/>
            <person name="Jogler C."/>
        </authorList>
    </citation>
    <scope>NUCLEOTIDE SEQUENCE [LARGE SCALE GENOMIC DNA]</scope>
    <source>
        <strain evidence="1 2">V202</strain>
    </source>
</reference>
<keyword evidence="2" id="KW-1185">Reference proteome</keyword>
<dbReference type="AlphaFoldDB" id="A0A517WSJ0"/>
<dbReference type="RefSeq" id="WP_145172715.1">
    <property type="nucleotide sequence ID" value="NZ_CP037422.1"/>
</dbReference>
<dbReference type="InterPro" id="IPR011463">
    <property type="entry name" value="DUF1569"/>
</dbReference>
<dbReference type="Proteomes" id="UP000318384">
    <property type="component" value="Chromosome"/>
</dbReference>
<evidence type="ECO:0000313" key="2">
    <source>
        <dbReference type="Proteomes" id="UP000318384"/>
    </source>
</evidence>
<dbReference type="SUPFAM" id="SSF109854">
    <property type="entry name" value="DinB/YfiT-like putative metalloenzymes"/>
    <property type="match status" value="1"/>
</dbReference>
<dbReference type="InterPro" id="IPR034660">
    <property type="entry name" value="DinB/YfiT-like"/>
</dbReference>
<gene>
    <name evidence="1" type="ORF">V202x_15910</name>
</gene>
<evidence type="ECO:0008006" key="3">
    <source>
        <dbReference type="Google" id="ProtNLM"/>
    </source>
</evidence>